<dbReference type="EMBL" id="JAAMPU010000103">
    <property type="protein sequence ID" value="NMH27862.1"/>
    <property type="molecule type" value="Genomic_DNA"/>
</dbReference>
<keyword evidence="4" id="KW-1185">Reference proteome</keyword>
<feature type="domain" description="DDH" evidence="1">
    <location>
        <begin position="18"/>
        <end position="169"/>
    </location>
</feature>
<dbReference type="Gene3D" id="3.10.310.30">
    <property type="match status" value="1"/>
</dbReference>
<accession>A0A972FTS8</accession>
<protein>
    <submittedName>
        <fullName evidence="3">Bifunctional oligoribonuclease/PAP phosphatase NrnA</fullName>
    </submittedName>
</protein>
<dbReference type="Proteomes" id="UP000712080">
    <property type="component" value="Unassembled WGS sequence"/>
</dbReference>
<gene>
    <name evidence="3" type="ORF">G6047_07450</name>
</gene>
<dbReference type="GO" id="GO:0003676">
    <property type="term" value="F:nucleic acid binding"/>
    <property type="evidence" value="ECO:0007669"/>
    <property type="project" value="InterPro"/>
</dbReference>
<dbReference type="InterPro" id="IPR038763">
    <property type="entry name" value="DHH_sf"/>
</dbReference>
<dbReference type="Pfam" id="PF01368">
    <property type="entry name" value="DHH"/>
    <property type="match status" value="1"/>
</dbReference>
<name>A0A972FTS8_9FLAO</name>
<feature type="domain" description="DHHA1" evidence="2">
    <location>
        <begin position="247"/>
        <end position="325"/>
    </location>
</feature>
<sequence>MTELEYQEINALLAVPKKIAIIPHRSPDGDAMGSTLAMYHFLNKLGHDAFVVAPNEFPDFLAWLPGSSSVLIFEKNKESVAAELEKADIVFTLDFNALHRTGEMEHTLARLKALFIMIDHHQWPNDYAKYTYSDTNFGSTCEMVYHFISGLNRHDVLDTTIATCIYCGIVTDSGSFRFPSVTSNTHRIVAHLIDLGVQNGQVHSDIYDSNSFESRQLLGKALVNLVLLPGGKAAYITLTQSELDQYHYMKGDTEGIVNYGLSIKGVQFAAIFIENRDEGLIKASFRSKGDFDVNVFARNHFNGGGHVNAAGGKSHETMSETVHKFVGLVSQLSL</sequence>
<dbReference type="InterPro" id="IPR051319">
    <property type="entry name" value="Oligoribo/pAp-PDE_c-di-AMP_PDE"/>
</dbReference>
<dbReference type="Pfam" id="PF02272">
    <property type="entry name" value="DHHA1"/>
    <property type="match status" value="1"/>
</dbReference>
<proteinExistence type="predicted"/>
<dbReference type="InterPro" id="IPR003156">
    <property type="entry name" value="DHHA1_dom"/>
</dbReference>
<organism evidence="3 4">
    <name type="scientific">Flavobacterium silvaticum</name>
    <dbReference type="NCBI Taxonomy" id="1852020"/>
    <lineage>
        <taxon>Bacteria</taxon>
        <taxon>Pseudomonadati</taxon>
        <taxon>Bacteroidota</taxon>
        <taxon>Flavobacteriia</taxon>
        <taxon>Flavobacteriales</taxon>
        <taxon>Flavobacteriaceae</taxon>
        <taxon>Flavobacterium</taxon>
    </lineage>
</organism>
<dbReference type="Gene3D" id="3.90.1640.10">
    <property type="entry name" value="inorganic pyrophosphatase (n-terminal core)"/>
    <property type="match status" value="1"/>
</dbReference>
<evidence type="ECO:0000259" key="1">
    <source>
        <dbReference type="Pfam" id="PF01368"/>
    </source>
</evidence>
<dbReference type="InterPro" id="IPR001667">
    <property type="entry name" value="DDH_dom"/>
</dbReference>
<dbReference type="AlphaFoldDB" id="A0A972FTS8"/>
<evidence type="ECO:0000313" key="4">
    <source>
        <dbReference type="Proteomes" id="UP000712080"/>
    </source>
</evidence>
<reference evidence="3" key="1">
    <citation type="submission" date="2020-02" db="EMBL/GenBank/DDBJ databases">
        <title>Flavobacterium sp. genome.</title>
        <authorList>
            <person name="Jung H.S."/>
            <person name="Baek J.H."/>
            <person name="Jeon C.O."/>
        </authorList>
    </citation>
    <scope>NUCLEOTIDE SEQUENCE</scope>
    <source>
        <strain evidence="3">SE-s28</strain>
    </source>
</reference>
<dbReference type="PANTHER" id="PTHR47618:SF1">
    <property type="entry name" value="BIFUNCTIONAL OLIGORIBONUCLEASE AND PAP PHOSPHATASE NRNA"/>
    <property type="match status" value="1"/>
</dbReference>
<evidence type="ECO:0000313" key="3">
    <source>
        <dbReference type="EMBL" id="NMH27862.1"/>
    </source>
</evidence>
<evidence type="ECO:0000259" key="2">
    <source>
        <dbReference type="Pfam" id="PF02272"/>
    </source>
</evidence>
<dbReference type="RefSeq" id="WP_169526919.1">
    <property type="nucleotide sequence ID" value="NZ_JAAMPU010000103.1"/>
</dbReference>
<comment type="caution">
    <text evidence="3">The sequence shown here is derived from an EMBL/GenBank/DDBJ whole genome shotgun (WGS) entry which is preliminary data.</text>
</comment>
<dbReference type="PANTHER" id="PTHR47618">
    <property type="entry name" value="BIFUNCTIONAL OLIGORIBONUCLEASE AND PAP PHOSPHATASE NRNA"/>
    <property type="match status" value="1"/>
</dbReference>
<dbReference type="SUPFAM" id="SSF64182">
    <property type="entry name" value="DHH phosphoesterases"/>
    <property type="match status" value="1"/>
</dbReference>